<comment type="caution">
    <text evidence="2">The sequence shown here is derived from an EMBL/GenBank/DDBJ whole genome shotgun (WGS) entry which is preliminary data.</text>
</comment>
<dbReference type="EMBL" id="JALBUF010000004">
    <property type="protein sequence ID" value="MCI0183413.1"/>
    <property type="molecule type" value="Genomic_DNA"/>
</dbReference>
<keyword evidence="3" id="KW-1185">Reference proteome</keyword>
<dbReference type="RefSeq" id="WP_241713687.1">
    <property type="nucleotide sequence ID" value="NZ_JALBUF010000004.1"/>
</dbReference>
<organism evidence="2 3">
    <name type="scientific">Sulfoacidibacillus ferrooxidans</name>
    <dbReference type="NCBI Taxonomy" id="2005001"/>
    <lineage>
        <taxon>Bacteria</taxon>
        <taxon>Bacillati</taxon>
        <taxon>Bacillota</taxon>
        <taxon>Bacilli</taxon>
        <taxon>Bacillales</taxon>
        <taxon>Alicyclobacillaceae</taxon>
        <taxon>Sulfoacidibacillus</taxon>
    </lineage>
</organism>
<dbReference type="Pfam" id="PF23343">
    <property type="entry name" value="REP_ORF2-G2P"/>
    <property type="match status" value="1"/>
</dbReference>
<gene>
    <name evidence="2" type="ORF">MM817_01690</name>
</gene>
<accession>A0A9X2ABT5</accession>
<sequence length="250" mass="29809">MYYKIVKSGITTEVIEHQFRPEKPIKSSFKHKQIDICKSEQDIIMSKNKNRVKAMSRARIMIRRNIQSNAFYWRDNSQSVIHPLFITLSFKENITDVSKAYNYLNKFLKRLNYNIFKNKKLSIKYLSVIDFQARGAIHFHIIFFNVLFKFKNTIIDLWKLGNANCKFIYNRKYLNNIMNYMIKKVCKPDKRLVGIKSYTVSAGLIKPIIITDQLEATEYVNNLKLQDRVFIRYYNSEYLGKTVYSVYKKI</sequence>
<dbReference type="InterPro" id="IPR056906">
    <property type="entry name" value="ORF2/G2P_dom"/>
</dbReference>
<reference evidence="2" key="1">
    <citation type="submission" date="2022-03" db="EMBL/GenBank/DDBJ databases">
        <title>Draft Genome Sequence of Firmicute Strain S0AB, a Heterotrophic Iron/Sulfur-Oxidizing Extreme Acidophile.</title>
        <authorList>
            <person name="Vergara E."/>
            <person name="Pakostova E."/>
            <person name="Johnson D.B."/>
            <person name="Holmes D.S."/>
        </authorList>
    </citation>
    <scope>NUCLEOTIDE SEQUENCE</scope>
    <source>
        <strain evidence="2">S0AB</strain>
    </source>
</reference>
<feature type="domain" description="Replication-associated protein ORF2/G2P" evidence="1">
    <location>
        <begin position="84"/>
        <end position="184"/>
    </location>
</feature>
<evidence type="ECO:0000313" key="2">
    <source>
        <dbReference type="EMBL" id="MCI0183413.1"/>
    </source>
</evidence>
<evidence type="ECO:0000313" key="3">
    <source>
        <dbReference type="Proteomes" id="UP001139263"/>
    </source>
</evidence>
<name>A0A9X2ABT5_9BACL</name>
<protein>
    <recommendedName>
        <fullName evidence="1">Replication-associated protein ORF2/G2P domain-containing protein</fullName>
    </recommendedName>
</protein>
<dbReference type="AlphaFoldDB" id="A0A9X2ABT5"/>
<dbReference type="Proteomes" id="UP001139263">
    <property type="component" value="Unassembled WGS sequence"/>
</dbReference>
<evidence type="ECO:0000259" key="1">
    <source>
        <dbReference type="Pfam" id="PF23343"/>
    </source>
</evidence>
<proteinExistence type="predicted"/>